<dbReference type="Proteomes" id="UP000555546">
    <property type="component" value="Unassembled WGS sequence"/>
</dbReference>
<dbReference type="InterPro" id="IPR001943">
    <property type="entry name" value="UVR_dom"/>
</dbReference>
<comment type="similarity">
    <text evidence="7">Belongs to the UvrC family.</text>
</comment>
<dbReference type="HAMAP" id="MF_00203">
    <property type="entry name" value="UvrC"/>
    <property type="match status" value="1"/>
</dbReference>
<feature type="domain" description="UvrC family homology region profile" evidence="11">
    <location>
        <begin position="323"/>
        <end position="563"/>
    </location>
</feature>
<evidence type="ECO:0000256" key="1">
    <source>
        <dbReference type="ARBA" id="ARBA00022490"/>
    </source>
</evidence>
<feature type="domain" description="UVR" evidence="9">
    <location>
        <begin position="272"/>
        <end position="307"/>
    </location>
</feature>
<dbReference type="RefSeq" id="WP_183649489.1">
    <property type="nucleotide sequence ID" value="NZ_JACIJG010000004.1"/>
</dbReference>
<protein>
    <recommendedName>
        <fullName evidence="7">UvrABC system protein C</fullName>
        <shortName evidence="7">Protein UvrC</shortName>
    </recommendedName>
    <alternativeName>
        <fullName evidence="7">Excinuclease ABC subunit C</fullName>
    </alternativeName>
</protein>
<dbReference type="SUPFAM" id="SSF82771">
    <property type="entry name" value="GIY-YIG endonuclease"/>
    <property type="match status" value="1"/>
</dbReference>
<dbReference type="InterPro" id="IPR036876">
    <property type="entry name" value="UVR_dom_sf"/>
</dbReference>
<dbReference type="InterPro" id="IPR000305">
    <property type="entry name" value="GIY-YIG_endonuc"/>
</dbReference>
<dbReference type="FunFam" id="3.40.1440.10:FF:000001">
    <property type="entry name" value="UvrABC system protein C"/>
    <property type="match status" value="1"/>
</dbReference>
<reference evidence="12 13" key="1">
    <citation type="submission" date="2020-08" db="EMBL/GenBank/DDBJ databases">
        <title>Genomic Encyclopedia of Type Strains, Phase IV (KMG-IV): sequencing the most valuable type-strain genomes for metagenomic binning, comparative biology and taxonomic classification.</title>
        <authorList>
            <person name="Goeker M."/>
        </authorList>
    </citation>
    <scope>NUCLEOTIDE SEQUENCE [LARGE SCALE GENOMIC DNA]</scope>
    <source>
        <strain evidence="12 13">DSM 26944</strain>
    </source>
</reference>
<dbReference type="SMART" id="SM00465">
    <property type="entry name" value="GIYc"/>
    <property type="match status" value="1"/>
</dbReference>
<dbReference type="GO" id="GO:0005737">
    <property type="term" value="C:cytoplasm"/>
    <property type="evidence" value="ECO:0007669"/>
    <property type="project" value="UniProtKB-SubCell"/>
</dbReference>
<evidence type="ECO:0000256" key="5">
    <source>
        <dbReference type="ARBA" id="ARBA00023204"/>
    </source>
</evidence>
<dbReference type="Pfam" id="PF01541">
    <property type="entry name" value="GIY-YIG"/>
    <property type="match status" value="1"/>
</dbReference>
<dbReference type="InterPro" id="IPR004791">
    <property type="entry name" value="UvrC"/>
</dbReference>
<keyword evidence="3 7" id="KW-0228">DNA excision</keyword>
<organism evidence="12 13">
    <name type="scientific">Brucella daejeonensis</name>
    <dbReference type="NCBI Taxonomy" id="659015"/>
    <lineage>
        <taxon>Bacteria</taxon>
        <taxon>Pseudomonadati</taxon>
        <taxon>Pseudomonadota</taxon>
        <taxon>Alphaproteobacteria</taxon>
        <taxon>Hyphomicrobiales</taxon>
        <taxon>Brucellaceae</taxon>
        <taxon>Brucella/Ochrobactrum group</taxon>
        <taxon>Brucella</taxon>
    </lineage>
</organism>
<comment type="subunit">
    <text evidence="7">Interacts with UvrB in an incision complex.</text>
</comment>
<evidence type="ECO:0000256" key="7">
    <source>
        <dbReference type="HAMAP-Rule" id="MF_00203"/>
    </source>
</evidence>
<keyword evidence="1 7" id="KW-0963">Cytoplasm</keyword>
<dbReference type="InterPro" id="IPR035901">
    <property type="entry name" value="GIY-YIG_endonuc_sf"/>
</dbReference>
<dbReference type="Gene3D" id="1.10.150.20">
    <property type="entry name" value="5' to 3' exonuclease, C-terminal subdomain"/>
    <property type="match status" value="1"/>
</dbReference>
<evidence type="ECO:0000256" key="4">
    <source>
        <dbReference type="ARBA" id="ARBA00022881"/>
    </source>
</evidence>
<evidence type="ECO:0000259" key="9">
    <source>
        <dbReference type="PROSITE" id="PS50151"/>
    </source>
</evidence>
<dbReference type="Pfam" id="PF22920">
    <property type="entry name" value="UvrC_RNaseH"/>
    <property type="match status" value="1"/>
</dbReference>
<keyword evidence="5 7" id="KW-0234">DNA repair</keyword>
<feature type="domain" description="GIY-YIG" evidence="10">
    <location>
        <begin position="84"/>
        <end position="162"/>
    </location>
</feature>
<dbReference type="PROSITE" id="PS50164">
    <property type="entry name" value="GIY_YIG"/>
    <property type="match status" value="1"/>
</dbReference>
<dbReference type="Pfam" id="PF08459">
    <property type="entry name" value="UvrC_RNaseH_dom"/>
    <property type="match status" value="1"/>
</dbReference>
<dbReference type="SUPFAM" id="SSF46600">
    <property type="entry name" value="C-terminal UvrC-binding domain of UvrB"/>
    <property type="match status" value="1"/>
</dbReference>
<dbReference type="InterPro" id="IPR050066">
    <property type="entry name" value="UvrABC_protein_C"/>
</dbReference>
<evidence type="ECO:0000256" key="6">
    <source>
        <dbReference type="ARBA" id="ARBA00023236"/>
    </source>
</evidence>
<dbReference type="InterPro" id="IPR047296">
    <property type="entry name" value="GIY-YIG_UvrC_Cho"/>
</dbReference>
<dbReference type="PANTHER" id="PTHR30562">
    <property type="entry name" value="UVRC/OXIDOREDUCTASE"/>
    <property type="match status" value="1"/>
</dbReference>
<keyword evidence="13" id="KW-1185">Reference proteome</keyword>
<comment type="function">
    <text evidence="7">The UvrABC repair system catalyzes the recognition and processing of DNA lesions. UvrC both incises the 5' and 3' sides of the lesion. The N-terminal half is responsible for the 3' incision and the C-terminal half is responsible for the 5' incision.</text>
</comment>
<dbReference type="Gene3D" id="3.30.420.340">
    <property type="entry name" value="UvrC, RNAse H endonuclease domain"/>
    <property type="match status" value="1"/>
</dbReference>
<dbReference type="FunFam" id="3.30.420.340:FF:000001">
    <property type="entry name" value="UvrABC system protein C"/>
    <property type="match status" value="1"/>
</dbReference>
<feature type="region of interest" description="Disordered" evidence="8">
    <location>
        <begin position="1"/>
        <end position="61"/>
    </location>
</feature>
<dbReference type="PANTHER" id="PTHR30562:SF1">
    <property type="entry name" value="UVRABC SYSTEM PROTEIN C"/>
    <property type="match status" value="1"/>
</dbReference>
<comment type="subcellular location">
    <subcellularLocation>
        <location evidence="7">Cytoplasm</location>
    </subcellularLocation>
</comment>
<dbReference type="SUPFAM" id="SSF47781">
    <property type="entry name" value="RuvA domain 2-like"/>
    <property type="match status" value="1"/>
</dbReference>
<dbReference type="Gene3D" id="3.40.1440.10">
    <property type="entry name" value="GIY-YIG endonuclease"/>
    <property type="match status" value="1"/>
</dbReference>
<feature type="compositionally biased region" description="Acidic residues" evidence="8">
    <location>
        <begin position="31"/>
        <end position="41"/>
    </location>
</feature>
<evidence type="ECO:0000313" key="12">
    <source>
        <dbReference type="EMBL" id="MBB5701370.1"/>
    </source>
</evidence>
<feature type="compositionally biased region" description="Low complexity" evidence="8">
    <location>
        <begin position="42"/>
        <end position="55"/>
    </location>
</feature>
<comment type="caution">
    <text evidence="12">The sequence shown here is derived from an EMBL/GenBank/DDBJ whole genome shotgun (WGS) entry which is preliminary data.</text>
</comment>
<dbReference type="AlphaFoldDB" id="A0A7W9ELU7"/>
<dbReference type="EMBL" id="JACIJG010000004">
    <property type="protein sequence ID" value="MBB5701370.1"/>
    <property type="molecule type" value="Genomic_DNA"/>
</dbReference>
<dbReference type="NCBIfam" id="TIGR00194">
    <property type="entry name" value="uvrC"/>
    <property type="match status" value="1"/>
</dbReference>
<dbReference type="InterPro" id="IPR010994">
    <property type="entry name" value="RuvA_2-like"/>
</dbReference>
<keyword evidence="6 7" id="KW-0742">SOS response</keyword>
<evidence type="ECO:0000256" key="2">
    <source>
        <dbReference type="ARBA" id="ARBA00022763"/>
    </source>
</evidence>
<dbReference type="GO" id="GO:0009380">
    <property type="term" value="C:excinuclease repair complex"/>
    <property type="evidence" value="ECO:0007669"/>
    <property type="project" value="InterPro"/>
</dbReference>
<keyword evidence="2 7" id="KW-0227">DNA damage</keyword>
<proteinExistence type="inferred from homology"/>
<dbReference type="GO" id="GO:0009381">
    <property type="term" value="F:excinuclease ABC activity"/>
    <property type="evidence" value="ECO:0007669"/>
    <property type="project" value="UniProtKB-UniRule"/>
</dbReference>
<feature type="compositionally biased region" description="Basic and acidic residues" evidence="8">
    <location>
        <begin position="1"/>
        <end position="11"/>
    </location>
</feature>
<dbReference type="Pfam" id="PF02151">
    <property type="entry name" value="UVR"/>
    <property type="match status" value="1"/>
</dbReference>
<dbReference type="InterPro" id="IPR003583">
    <property type="entry name" value="Hlx-hairpin-Hlx_DNA-bd_motif"/>
</dbReference>
<evidence type="ECO:0000313" key="13">
    <source>
        <dbReference type="Proteomes" id="UP000555546"/>
    </source>
</evidence>
<accession>A0A7W9ELU7</accession>
<dbReference type="PROSITE" id="PS50151">
    <property type="entry name" value="UVR"/>
    <property type="match status" value="1"/>
</dbReference>
<evidence type="ECO:0000256" key="8">
    <source>
        <dbReference type="SAM" id="MobiDB-lite"/>
    </source>
</evidence>
<dbReference type="InterPro" id="IPR038476">
    <property type="entry name" value="UvrC_RNase_H_dom_sf"/>
</dbReference>
<keyword evidence="4 7" id="KW-0267">Excision nuclease</keyword>
<dbReference type="CDD" id="cd10434">
    <property type="entry name" value="GIY-YIG_UvrC_Cho"/>
    <property type="match status" value="1"/>
</dbReference>
<dbReference type="GO" id="GO:0006289">
    <property type="term" value="P:nucleotide-excision repair"/>
    <property type="evidence" value="ECO:0007669"/>
    <property type="project" value="UniProtKB-UniRule"/>
</dbReference>
<dbReference type="Gene3D" id="4.10.860.10">
    <property type="entry name" value="UVR domain"/>
    <property type="match status" value="1"/>
</dbReference>
<dbReference type="InterPro" id="IPR001162">
    <property type="entry name" value="UvrC_RNase_H_dom"/>
</dbReference>
<gene>
    <name evidence="7" type="primary">uvrC</name>
    <name evidence="12" type="ORF">FHS76_001221</name>
</gene>
<name>A0A7W9ELU7_9HYPH</name>
<sequence length="691" mass="76615">MTGNRKNHEDIAASLPSDDEQEVAGIIIGEAETEDDDDSDDIAAAPASPSPADSIQWDSSDGLPDIAGLSGQDIINAFVKRLPNNPGVYRMFNGDGDVLYVGKARNLKKRVSNYARGIGHSNRITRMIRETVTMEFVVTRTETEALLLEANLIKRLRPRFNVLMRDDKSFPYILLTGDHRAPGIFKHRGARSRKGDYFGPFASAGAVGRTINALQRAFLLRTCTDSVFETRTRPCLLYQIKRCSGPCTHEISDADYAELVREAKAFLSGKSQSVKDHLASAMQAASADLDFEHAAVYRDRLAALSHVQSHQGINPQTVEEADVFAIHQEGGMTCIQVFFFRTGQNWGNRAYFPKADSSLGPAEVLGAFLSQFYDDKPCPRLVLLSETVEEQSLIAEALSTRTGHKVQVSVPQRGEKKDLVDHALTNAREALGRRLAETSSQARLLQGMAETFGLARPPRRIEVYDNSHIMGTNAVGGMIVAGPEGFVKNQYRKFNIRSTDITPGDDFGMMREVIERRFSRLVKEHGTPEEPTDAEANDTFPAWPDVILIDGGQGQVGVVRQMLAEMGIAHLVNAIGIAKGVDREAGRERFFVEGKLPFTLPPRDPVLYFIQRLRDEAHRFAIGTHRARRKKEMVKNPLDEIAGIGPSRKRALLHHFGTAKAVSRAAMEDLMQIDGISEAMARTIHDHFRDR</sequence>
<dbReference type="GO" id="GO:0003677">
    <property type="term" value="F:DNA binding"/>
    <property type="evidence" value="ECO:0007669"/>
    <property type="project" value="UniProtKB-UniRule"/>
</dbReference>
<dbReference type="GO" id="GO:0009432">
    <property type="term" value="P:SOS response"/>
    <property type="evidence" value="ECO:0007669"/>
    <property type="project" value="UniProtKB-UniRule"/>
</dbReference>
<evidence type="ECO:0000256" key="3">
    <source>
        <dbReference type="ARBA" id="ARBA00022769"/>
    </source>
</evidence>
<evidence type="ECO:0000259" key="10">
    <source>
        <dbReference type="PROSITE" id="PS50164"/>
    </source>
</evidence>
<dbReference type="NCBIfam" id="NF001824">
    <property type="entry name" value="PRK00558.1-5"/>
    <property type="match status" value="1"/>
</dbReference>
<dbReference type="SMART" id="SM00278">
    <property type="entry name" value="HhH1"/>
    <property type="match status" value="2"/>
</dbReference>
<dbReference type="Pfam" id="PF14520">
    <property type="entry name" value="HHH_5"/>
    <property type="match status" value="1"/>
</dbReference>
<dbReference type="PROSITE" id="PS50165">
    <property type="entry name" value="UVRC"/>
    <property type="match status" value="1"/>
</dbReference>
<evidence type="ECO:0000259" key="11">
    <source>
        <dbReference type="PROSITE" id="PS50165"/>
    </source>
</evidence>